<feature type="transmembrane region" description="Helical" evidence="8">
    <location>
        <begin position="218"/>
        <end position="239"/>
    </location>
</feature>
<feature type="transmembrane region" description="Helical" evidence="8">
    <location>
        <begin position="134"/>
        <end position="152"/>
    </location>
</feature>
<dbReference type="PROSITE" id="PS51257">
    <property type="entry name" value="PROKAR_LIPOPROTEIN"/>
    <property type="match status" value="1"/>
</dbReference>
<keyword evidence="3" id="KW-0813">Transport</keyword>
<keyword evidence="11" id="KW-1185">Reference proteome</keyword>
<evidence type="ECO:0000313" key="11">
    <source>
        <dbReference type="Proteomes" id="UP000192359"/>
    </source>
</evidence>
<comment type="caution">
    <text evidence="10">The sequence shown here is derived from an EMBL/GenBank/DDBJ whole genome shotgun (WGS) entry which is preliminary data.</text>
</comment>
<feature type="transmembrane region" description="Helical" evidence="8">
    <location>
        <begin position="273"/>
        <end position="291"/>
    </location>
</feature>
<organism evidence="10 11">
    <name type="scientific">Rothia nasimurium</name>
    <dbReference type="NCBI Taxonomy" id="85336"/>
    <lineage>
        <taxon>Bacteria</taxon>
        <taxon>Bacillati</taxon>
        <taxon>Actinomycetota</taxon>
        <taxon>Actinomycetes</taxon>
        <taxon>Micrococcales</taxon>
        <taxon>Micrococcaceae</taxon>
        <taxon>Rothia</taxon>
    </lineage>
</organism>
<feature type="transmembrane region" description="Helical" evidence="8">
    <location>
        <begin position="246"/>
        <end position="267"/>
    </location>
</feature>
<evidence type="ECO:0000256" key="6">
    <source>
        <dbReference type="ARBA" id="ARBA00022989"/>
    </source>
</evidence>
<proteinExistence type="inferred from homology"/>
<gene>
    <name evidence="10" type="ORF">A7979_10015</name>
</gene>
<evidence type="ECO:0000256" key="7">
    <source>
        <dbReference type="ARBA" id="ARBA00023136"/>
    </source>
</evidence>
<feature type="domain" description="EamA" evidence="9">
    <location>
        <begin position="14"/>
        <end position="150"/>
    </location>
</feature>
<comment type="subcellular location">
    <subcellularLocation>
        <location evidence="1">Cell membrane</location>
        <topology evidence="1">Multi-pass membrane protein</topology>
    </subcellularLocation>
</comment>
<evidence type="ECO:0000256" key="2">
    <source>
        <dbReference type="ARBA" id="ARBA00007362"/>
    </source>
</evidence>
<reference evidence="10 11" key="1">
    <citation type="submission" date="2016-05" db="EMBL/GenBank/DDBJ databases">
        <title>Draft genome sequence of a porcine commensal Rothia nasimurium.</title>
        <authorList>
            <person name="Gaiser R.A."/>
            <person name="Van Baarlen P."/>
            <person name="Wells J.M."/>
        </authorList>
    </citation>
    <scope>NUCLEOTIDE SEQUENCE [LARGE SCALE GENOMIC DNA]</scope>
    <source>
        <strain evidence="10 11">PT-32</strain>
    </source>
</reference>
<dbReference type="Proteomes" id="UP000192359">
    <property type="component" value="Unassembled WGS sequence"/>
</dbReference>
<evidence type="ECO:0000256" key="8">
    <source>
        <dbReference type="SAM" id="Phobius"/>
    </source>
</evidence>
<dbReference type="PANTHER" id="PTHR22911:SF137">
    <property type="entry name" value="SOLUTE CARRIER FAMILY 35 MEMBER G2-RELATED"/>
    <property type="match status" value="1"/>
</dbReference>
<dbReference type="NCBIfam" id="TIGR00688">
    <property type="entry name" value="rarD"/>
    <property type="match status" value="1"/>
</dbReference>
<evidence type="ECO:0000256" key="5">
    <source>
        <dbReference type="ARBA" id="ARBA00022692"/>
    </source>
</evidence>
<dbReference type="SUPFAM" id="SSF103481">
    <property type="entry name" value="Multidrug resistance efflux transporter EmrE"/>
    <property type="match status" value="2"/>
</dbReference>
<dbReference type="AlphaFoldDB" id="A0A1Y1RRU2"/>
<feature type="transmembrane region" description="Helical" evidence="8">
    <location>
        <begin position="79"/>
        <end position="98"/>
    </location>
</feature>
<keyword evidence="4" id="KW-1003">Cell membrane</keyword>
<sequence>MPAPRVLPRNETATGAFFAAGCYTIWGFFPLYFMLTAPASPLEVVASRVVFSLIFCLFLIPLTGQVVAARRALSSVRTLGLMALASALIFVNWLLFVVATTTGNVMESSLGYYINPIVSVALGVLFLGERLRRLQWIGIAVAALAVLVMVVFYGQVPWLGLGLAFSFGLYGLVKKRVGGIPAVVSLTLETLVLTPFALALLAYYFHRGQLTLLTEGPGHFTVLALSGVLTAIPLLLFAGAASRAPLSLIGIIQYIGPSLQFVVALLVGEHLTAGRWAGFALIWVAALFFIVDSLRQNHANKRLAIGQR</sequence>
<evidence type="ECO:0000256" key="3">
    <source>
        <dbReference type="ARBA" id="ARBA00022448"/>
    </source>
</evidence>
<keyword evidence="7 8" id="KW-0472">Membrane</keyword>
<dbReference type="InterPro" id="IPR037185">
    <property type="entry name" value="EmrE-like"/>
</dbReference>
<dbReference type="Pfam" id="PF00892">
    <property type="entry name" value="EamA"/>
    <property type="match status" value="1"/>
</dbReference>
<feature type="transmembrane region" description="Helical" evidence="8">
    <location>
        <begin position="180"/>
        <end position="206"/>
    </location>
</feature>
<dbReference type="PANTHER" id="PTHR22911">
    <property type="entry name" value="ACYL-MALONYL CONDENSING ENZYME-RELATED"/>
    <property type="match status" value="1"/>
</dbReference>
<accession>A0A1Y1RRU2</accession>
<evidence type="ECO:0000313" key="10">
    <source>
        <dbReference type="EMBL" id="ORC24328.1"/>
    </source>
</evidence>
<dbReference type="GO" id="GO:0005886">
    <property type="term" value="C:plasma membrane"/>
    <property type="evidence" value="ECO:0007669"/>
    <property type="project" value="UniProtKB-SubCell"/>
</dbReference>
<comment type="similarity">
    <text evidence="2">Belongs to the EamA transporter family.</text>
</comment>
<feature type="transmembrane region" description="Helical" evidence="8">
    <location>
        <begin position="45"/>
        <end position="67"/>
    </location>
</feature>
<dbReference type="InterPro" id="IPR004626">
    <property type="entry name" value="RarD"/>
</dbReference>
<keyword evidence="5 8" id="KW-0812">Transmembrane</keyword>
<feature type="transmembrane region" description="Helical" evidence="8">
    <location>
        <begin position="110"/>
        <end position="127"/>
    </location>
</feature>
<dbReference type="OrthoDB" id="369870at2"/>
<evidence type="ECO:0000256" key="4">
    <source>
        <dbReference type="ARBA" id="ARBA00022475"/>
    </source>
</evidence>
<evidence type="ECO:0000259" key="9">
    <source>
        <dbReference type="Pfam" id="PF00892"/>
    </source>
</evidence>
<protein>
    <recommendedName>
        <fullName evidence="9">EamA domain-containing protein</fullName>
    </recommendedName>
</protein>
<evidence type="ECO:0000256" key="1">
    <source>
        <dbReference type="ARBA" id="ARBA00004651"/>
    </source>
</evidence>
<dbReference type="RefSeq" id="WP_083090800.1">
    <property type="nucleotide sequence ID" value="NZ_LXWF01000005.1"/>
</dbReference>
<feature type="transmembrane region" description="Helical" evidence="8">
    <location>
        <begin position="158"/>
        <end position="173"/>
    </location>
</feature>
<dbReference type="EMBL" id="LXWF01000005">
    <property type="protein sequence ID" value="ORC24328.1"/>
    <property type="molecule type" value="Genomic_DNA"/>
</dbReference>
<keyword evidence="6 8" id="KW-1133">Transmembrane helix</keyword>
<feature type="transmembrane region" description="Helical" evidence="8">
    <location>
        <begin position="12"/>
        <end position="33"/>
    </location>
</feature>
<name>A0A1Y1RRU2_9MICC</name>
<dbReference type="InterPro" id="IPR000620">
    <property type="entry name" value="EamA_dom"/>
</dbReference>